<keyword evidence="1" id="KW-1133">Transmembrane helix</keyword>
<protein>
    <submittedName>
        <fullName evidence="2">Uncharacterized protein</fullName>
    </submittedName>
</protein>
<dbReference type="Proteomes" id="UP001442494">
    <property type="component" value="Unassembled WGS sequence"/>
</dbReference>
<keyword evidence="3" id="KW-1185">Reference proteome</keyword>
<keyword evidence="1" id="KW-0812">Transmembrane</keyword>
<accession>A0ABV0JIE0</accession>
<evidence type="ECO:0000256" key="1">
    <source>
        <dbReference type="SAM" id="Phobius"/>
    </source>
</evidence>
<feature type="transmembrane region" description="Helical" evidence="1">
    <location>
        <begin position="5"/>
        <end position="22"/>
    </location>
</feature>
<proteinExistence type="predicted"/>
<name>A0ABV0JIE0_9CYAN</name>
<organism evidence="2 3">
    <name type="scientific">Funiculus sociatus GB2-A5</name>
    <dbReference type="NCBI Taxonomy" id="2933946"/>
    <lineage>
        <taxon>Bacteria</taxon>
        <taxon>Bacillati</taxon>
        <taxon>Cyanobacteriota</taxon>
        <taxon>Cyanophyceae</taxon>
        <taxon>Coleofasciculales</taxon>
        <taxon>Coleofasciculaceae</taxon>
        <taxon>Funiculus</taxon>
    </lineage>
</organism>
<dbReference type="EMBL" id="JAMPKK010000002">
    <property type="protein sequence ID" value="MEP0863198.1"/>
    <property type="molecule type" value="Genomic_DNA"/>
</dbReference>
<feature type="transmembrane region" description="Helical" evidence="1">
    <location>
        <begin position="80"/>
        <end position="98"/>
    </location>
</feature>
<keyword evidence="1" id="KW-0472">Membrane</keyword>
<reference evidence="2 3" key="1">
    <citation type="submission" date="2022-04" db="EMBL/GenBank/DDBJ databases">
        <title>Positive selection, recombination, and allopatry shape intraspecific diversity of widespread and dominant cyanobacteria.</title>
        <authorList>
            <person name="Wei J."/>
            <person name="Shu W."/>
            <person name="Hu C."/>
        </authorList>
    </citation>
    <scope>NUCLEOTIDE SEQUENCE [LARGE SCALE GENOMIC DNA]</scope>
    <source>
        <strain evidence="2 3">GB2-A5</strain>
    </source>
</reference>
<comment type="caution">
    <text evidence="2">The sequence shown here is derived from an EMBL/GenBank/DDBJ whole genome shotgun (WGS) entry which is preliminary data.</text>
</comment>
<sequence>MMWIINTVLIFAGIAFISLFWGKFAEEVIRAMSFFFSGFQSILIVIFQLLRHALVGAIIGAVGGIIFSAIFHISGAPMNVVWQVAVAVGLGSFSVWMLKALVEEWSNLYWSIRNARRNTYRPRR</sequence>
<evidence type="ECO:0000313" key="3">
    <source>
        <dbReference type="Proteomes" id="UP001442494"/>
    </source>
</evidence>
<feature type="transmembrane region" description="Helical" evidence="1">
    <location>
        <begin position="54"/>
        <end position="74"/>
    </location>
</feature>
<gene>
    <name evidence="2" type="ORF">NDI37_01795</name>
</gene>
<feature type="transmembrane region" description="Helical" evidence="1">
    <location>
        <begin position="28"/>
        <end position="47"/>
    </location>
</feature>
<evidence type="ECO:0000313" key="2">
    <source>
        <dbReference type="EMBL" id="MEP0863198.1"/>
    </source>
</evidence>